<proteinExistence type="predicted"/>
<evidence type="ECO:0000313" key="3">
    <source>
        <dbReference type="EMBL" id="KAK3790540.1"/>
    </source>
</evidence>
<dbReference type="EMBL" id="JAWDGP010001539">
    <property type="protein sequence ID" value="KAK3790540.1"/>
    <property type="molecule type" value="Genomic_DNA"/>
</dbReference>
<dbReference type="Gene3D" id="1.20.1070.10">
    <property type="entry name" value="Rhodopsin 7-helix transmembrane proteins"/>
    <property type="match status" value="1"/>
</dbReference>
<dbReference type="Proteomes" id="UP001283361">
    <property type="component" value="Unassembled WGS sequence"/>
</dbReference>
<organism evidence="3 4">
    <name type="scientific">Elysia crispata</name>
    <name type="common">lettuce slug</name>
    <dbReference type="NCBI Taxonomy" id="231223"/>
    <lineage>
        <taxon>Eukaryota</taxon>
        <taxon>Metazoa</taxon>
        <taxon>Spiralia</taxon>
        <taxon>Lophotrochozoa</taxon>
        <taxon>Mollusca</taxon>
        <taxon>Gastropoda</taxon>
        <taxon>Heterobranchia</taxon>
        <taxon>Euthyneura</taxon>
        <taxon>Panpulmonata</taxon>
        <taxon>Sacoglossa</taxon>
        <taxon>Placobranchoidea</taxon>
        <taxon>Plakobranchidae</taxon>
        <taxon>Elysia</taxon>
    </lineage>
</organism>
<keyword evidence="4" id="KW-1185">Reference proteome</keyword>
<dbReference type="PANTHER" id="PTHR38681">
    <property type="entry name" value="RETROVIRUS-RELATED POL POLYPROTEIN FROM TRANSPOSON 412-LIKE PROTEIN-RELATED"/>
    <property type="match status" value="1"/>
</dbReference>
<reference evidence="3" key="1">
    <citation type="journal article" date="2023" name="G3 (Bethesda)">
        <title>A reference genome for the long-term kleptoplast-retaining sea slug Elysia crispata morphotype clarki.</title>
        <authorList>
            <person name="Eastman K.E."/>
            <person name="Pendleton A.L."/>
            <person name="Shaikh M.A."/>
            <person name="Suttiyut T."/>
            <person name="Ogas R."/>
            <person name="Tomko P."/>
            <person name="Gavelis G."/>
            <person name="Widhalm J.R."/>
            <person name="Wisecaver J.H."/>
        </authorList>
    </citation>
    <scope>NUCLEOTIDE SEQUENCE</scope>
    <source>
        <strain evidence="3">ECLA1</strain>
    </source>
</reference>
<evidence type="ECO:0000313" key="4">
    <source>
        <dbReference type="Proteomes" id="UP001283361"/>
    </source>
</evidence>
<sequence length="252" mass="28501">MFIKKRFITEFDKLTNSSRVRVKEFDDGGLADTINDIVSRNVLPWTCFIIVTACLVVMVTKLRASAKFRFSMSGKDSGPMSPVTATDTKHDFDVGKESTATKDERSKDQILSSRELKILRSVILVAAIFVICQIPFMAYSLARRLETEFDDTRQGRKISKFGKLENTTSDRGRQFISSLWTQSSELLSIDANTSTAYHPQINATVEYIHQQQKAAPKARITSPKRFDGFLMVLLRIRCSLRVNTVCSLVELL</sequence>
<feature type="compositionally biased region" description="Basic and acidic residues" evidence="1">
    <location>
        <begin position="87"/>
        <end position="106"/>
    </location>
</feature>
<accession>A0AAE1AMZ2</accession>
<dbReference type="PANTHER" id="PTHR38681:SF1">
    <property type="entry name" value="RETROVIRUS-RELATED POL POLYPROTEIN FROM TRANSPOSON 412-LIKE PROTEIN"/>
    <property type="match status" value="1"/>
</dbReference>
<feature type="region of interest" description="Disordered" evidence="1">
    <location>
        <begin position="74"/>
        <end position="106"/>
    </location>
</feature>
<feature type="transmembrane region" description="Helical" evidence="2">
    <location>
        <begin position="42"/>
        <end position="62"/>
    </location>
</feature>
<keyword evidence="2" id="KW-0812">Transmembrane</keyword>
<keyword evidence="2" id="KW-0472">Membrane</keyword>
<keyword evidence="2" id="KW-1133">Transmembrane helix</keyword>
<name>A0AAE1AMZ2_9GAST</name>
<gene>
    <name evidence="3" type="ORF">RRG08_060587</name>
</gene>
<dbReference type="SUPFAM" id="SSF53098">
    <property type="entry name" value="Ribonuclease H-like"/>
    <property type="match status" value="1"/>
</dbReference>
<feature type="transmembrane region" description="Helical" evidence="2">
    <location>
        <begin position="122"/>
        <end position="142"/>
    </location>
</feature>
<dbReference type="InterPro" id="IPR012337">
    <property type="entry name" value="RNaseH-like_sf"/>
</dbReference>
<dbReference type="AlphaFoldDB" id="A0AAE1AMZ2"/>
<evidence type="ECO:0000256" key="1">
    <source>
        <dbReference type="SAM" id="MobiDB-lite"/>
    </source>
</evidence>
<evidence type="ECO:0000256" key="2">
    <source>
        <dbReference type="SAM" id="Phobius"/>
    </source>
</evidence>
<protein>
    <submittedName>
        <fullName evidence="3">Uncharacterized protein</fullName>
    </submittedName>
</protein>
<comment type="caution">
    <text evidence="3">The sequence shown here is derived from an EMBL/GenBank/DDBJ whole genome shotgun (WGS) entry which is preliminary data.</text>
</comment>